<name>A0A1G2D2V2_9BACT</name>
<evidence type="ECO:0000259" key="3">
    <source>
        <dbReference type="SMART" id="SM00822"/>
    </source>
</evidence>
<comment type="caution">
    <text evidence="4">The sequence shown here is derived from an EMBL/GenBank/DDBJ whole genome shotgun (WGS) entry which is preliminary data.</text>
</comment>
<dbReference type="InterPro" id="IPR057326">
    <property type="entry name" value="KR_dom"/>
</dbReference>
<accession>A0A1G2D2V2</accession>
<dbReference type="GO" id="GO:0016616">
    <property type="term" value="F:oxidoreductase activity, acting on the CH-OH group of donors, NAD or NADP as acceptor"/>
    <property type="evidence" value="ECO:0007669"/>
    <property type="project" value="TreeGrafter"/>
</dbReference>
<dbReference type="PRINTS" id="PR00081">
    <property type="entry name" value="GDHRDH"/>
</dbReference>
<protein>
    <submittedName>
        <fullName evidence="4">3-oxoacyl-[acyl-carrier-protein] reductase</fullName>
    </submittedName>
</protein>
<gene>
    <name evidence="4" type="ORF">A3D65_04310</name>
</gene>
<reference evidence="4 5" key="1">
    <citation type="journal article" date="2016" name="Nat. Commun.">
        <title>Thousands of microbial genomes shed light on interconnected biogeochemical processes in an aquifer system.</title>
        <authorList>
            <person name="Anantharaman K."/>
            <person name="Brown C.T."/>
            <person name="Hug L.A."/>
            <person name="Sharon I."/>
            <person name="Castelle C.J."/>
            <person name="Probst A.J."/>
            <person name="Thomas B.C."/>
            <person name="Singh A."/>
            <person name="Wilkins M.J."/>
            <person name="Karaoz U."/>
            <person name="Brodie E.L."/>
            <person name="Williams K.H."/>
            <person name="Hubbard S.S."/>
            <person name="Banfield J.F."/>
        </authorList>
    </citation>
    <scope>NUCLEOTIDE SEQUENCE [LARGE SCALE GENOMIC DNA]</scope>
</reference>
<dbReference type="NCBIfam" id="NF005559">
    <property type="entry name" value="PRK07231.1"/>
    <property type="match status" value="1"/>
</dbReference>
<dbReference type="InterPro" id="IPR036291">
    <property type="entry name" value="NAD(P)-bd_dom_sf"/>
</dbReference>
<dbReference type="Proteomes" id="UP000177996">
    <property type="component" value="Unassembled WGS sequence"/>
</dbReference>
<evidence type="ECO:0000313" key="4">
    <source>
        <dbReference type="EMBL" id="OGZ07847.1"/>
    </source>
</evidence>
<dbReference type="SUPFAM" id="SSF51735">
    <property type="entry name" value="NAD(P)-binding Rossmann-fold domains"/>
    <property type="match status" value="1"/>
</dbReference>
<keyword evidence="2" id="KW-0560">Oxidoreductase</keyword>
<dbReference type="STRING" id="1798661.A3D65_04310"/>
<dbReference type="FunFam" id="3.40.50.720:FF:000173">
    <property type="entry name" value="3-oxoacyl-[acyl-carrier protein] reductase"/>
    <property type="match status" value="1"/>
</dbReference>
<dbReference type="PANTHER" id="PTHR42760">
    <property type="entry name" value="SHORT-CHAIN DEHYDROGENASES/REDUCTASES FAMILY MEMBER"/>
    <property type="match status" value="1"/>
</dbReference>
<organism evidence="4 5">
    <name type="scientific">Candidatus Lloydbacteria bacterium RIFCSPHIGHO2_02_FULL_50_13</name>
    <dbReference type="NCBI Taxonomy" id="1798661"/>
    <lineage>
        <taxon>Bacteria</taxon>
        <taxon>Candidatus Lloydiibacteriota</taxon>
    </lineage>
</organism>
<dbReference type="AlphaFoldDB" id="A0A1G2D2V2"/>
<sequence length="246" mass="26289">MKLNGKVAIVTGGAQGIGEAIARRFVDEGATVVIGDMNEELGLATAIKLQRKPGEDAFFHQLNVADKHSIVSFVNYALYLFGRIDILINNAGIIKDGLLVDMSDDDFDAVINVNLRGVKRMTGAVVPTMIAQKSGVILSASSMVAEGNIGQTNYAASKAGVESMTRTWAGELGRYGIRVNAVAPGITDTTMVAGIPDKTREYYIKRTPLERYARPEEIAAAYAFLASEEASFITGTVLDVNGGLRV</sequence>
<feature type="domain" description="Ketoreductase" evidence="3">
    <location>
        <begin position="6"/>
        <end position="189"/>
    </location>
</feature>
<evidence type="ECO:0000256" key="2">
    <source>
        <dbReference type="ARBA" id="ARBA00023002"/>
    </source>
</evidence>
<evidence type="ECO:0000256" key="1">
    <source>
        <dbReference type="ARBA" id="ARBA00006484"/>
    </source>
</evidence>
<dbReference type="InterPro" id="IPR020904">
    <property type="entry name" value="Sc_DH/Rdtase_CS"/>
</dbReference>
<dbReference type="InterPro" id="IPR002347">
    <property type="entry name" value="SDR_fam"/>
</dbReference>
<dbReference type="GO" id="GO:0006633">
    <property type="term" value="P:fatty acid biosynthetic process"/>
    <property type="evidence" value="ECO:0007669"/>
    <property type="project" value="TreeGrafter"/>
</dbReference>
<proteinExistence type="inferred from homology"/>
<dbReference type="EMBL" id="MHLL01000051">
    <property type="protein sequence ID" value="OGZ07847.1"/>
    <property type="molecule type" value="Genomic_DNA"/>
</dbReference>
<evidence type="ECO:0000313" key="5">
    <source>
        <dbReference type="Proteomes" id="UP000177996"/>
    </source>
</evidence>
<dbReference type="Gene3D" id="3.40.50.720">
    <property type="entry name" value="NAD(P)-binding Rossmann-like Domain"/>
    <property type="match status" value="1"/>
</dbReference>
<dbReference type="Pfam" id="PF13561">
    <property type="entry name" value="adh_short_C2"/>
    <property type="match status" value="1"/>
</dbReference>
<dbReference type="PROSITE" id="PS00061">
    <property type="entry name" value="ADH_SHORT"/>
    <property type="match status" value="1"/>
</dbReference>
<dbReference type="PANTHER" id="PTHR42760:SF133">
    <property type="entry name" value="3-OXOACYL-[ACYL-CARRIER-PROTEIN] REDUCTASE"/>
    <property type="match status" value="1"/>
</dbReference>
<dbReference type="PRINTS" id="PR00080">
    <property type="entry name" value="SDRFAMILY"/>
</dbReference>
<dbReference type="SMART" id="SM00822">
    <property type="entry name" value="PKS_KR"/>
    <property type="match status" value="1"/>
</dbReference>
<comment type="similarity">
    <text evidence="1">Belongs to the short-chain dehydrogenases/reductases (SDR) family.</text>
</comment>
<dbReference type="GO" id="GO:0048038">
    <property type="term" value="F:quinone binding"/>
    <property type="evidence" value="ECO:0007669"/>
    <property type="project" value="TreeGrafter"/>
</dbReference>